<protein>
    <submittedName>
        <fullName evidence="13">GDNF family receptor alpha-like isoform X1</fullName>
    </submittedName>
</protein>
<dbReference type="SUPFAM" id="SSF110035">
    <property type="entry name" value="GDNF receptor-like"/>
    <property type="match status" value="2"/>
</dbReference>
<dbReference type="CTD" id="389400"/>
<feature type="signal peptide" evidence="10">
    <location>
        <begin position="1"/>
        <end position="23"/>
    </location>
</feature>
<feature type="domain" description="GDNF/GAS1" evidence="11">
    <location>
        <begin position="216"/>
        <end position="311"/>
    </location>
</feature>
<dbReference type="InterPro" id="IPR016017">
    <property type="entry name" value="GDNF/GAS1"/>
</dbReference>
<evidence type="ECO:0000256" key="2">
    <source>
        <dbReference type="ARBA" id="ARBA00005961"/>
    </source>
</evidence>
<dbReference type="GO" id="GO:0043235">
    <property type="term" value="C:receptor complex"/>
    <property type="evidence" value="ECO:0000318"/>
    <property type="project" value="GO_Central"/>
</dbReference>
<keyword evidence="9" id="KW-1133">Transmembrane helix</keyword>
<organism evidence="12 13">
    <name type="scientific">Danio rerio</name>
    <name type="common">Zebrafish</name>
    <name type="synonym">Brachydanio rerio</name>
    <dbReference type="NCBI Taxonomy" id="7955"/>
    <lineage>
        <taxon>Eukaryota</taxon>
        <taxon>Metazoa</taxon>
        <taxon>Chordata</taxon>
        <taxon>Craniata</taxon>
        <taxon>Vertebrata</taxon>
        <taxon>Euteleostomi</taxon>
        <taxon>Actinopterygii</taxon>
        <taxon>Neopterygii</taxon>
        <taxon>Teleostei</taxon>
        <taxon>Ostariophysi</taxon>
        <taxon>Cypriniformes</taxon>
        <taxon>Danionidae</taxon>
        <taxon>Danioninae</taxon>
        <taxon>Danio</taxon>
    </lineage>
</organism>
<dbReference type="InterPro" id="IPR003438">
    <property type="entry name" value="GDNF_rcpt"/>
</dbReference>
<dbReference type="Proteomes" id="UP000000437">
    <property type="component" value="Chromosome 13"/>
</dbReference>
<evidence type="ECO:0000259" key="11">
    <source>
        <dbReference type="SMART" id="SM00907"/>
    </source>
</evidence>
<dbReference type="PANTHER" id="PTHR10269:SF1">
    <property type="entry name" value="GDNF FAMILY RECEPTOR ALPHA-LIKE"/>
    <property type="match status" value="1"/>
</dbReference>
<feature type="compositionally biased region" description="Polar residues" evidence="8">
    <location>
        <begin position="329"/>
        <end position="343"/>
    </location>
</feature>
<evidence type="ECO:0000256" key="3">
    <source>
        <dbReference type="ARBA" id="ARBA00022475"/>
    </source>
</evidence>
<dbReference type="PANTHER" id="PTHR10269">
    <property type="entry name" value="GDNF RECEPTOR ALPHA"/>
    <property type="match status" value="1"/>
</dbReference>
<comment type="similarity">
    <text evidence="2">Belongs to the GDNFR family.</text>
</comment>
<evidence type="ECO:0000256" key="1">
    <source>
        <dbReference type="ARBA" id="ARBA00004236"/>
    </source>
</evidence>
<dbReference type="GO" id="GO:0038023">
    <property type="term" value="F:signaling receptor activity"/>
    <property type="evidence" value="ECO:0000318"/>
    <property type="project" value="GO_Central"/>
</dbReference>
<dbReference type="GO" id="GO:0009897">
    <property type="term" value="C:external side of plasma membrane"/>
    <property type="evidence" value="ECO:0000318"/>
    <property type="project" value="GO_Central"/>
</dbReference>
<keyword evidence="12" id="KW-1185">Reference proteome</keyword>
<feature type="chain" id="PRO_5035469383" evidence="10">
    <location>
        <begin position="24"/>
        <end position="433"/>
    </location>
</feature>
<dbReference type="GeneID" id="561326"/>
<keyword evidence="5 9" id="KW-0472">Membrane</keyword>
<comment type="subcellular location">
    <subcellularLocation>
        <location evidence="1">Cell membrane</location>
    </subcellularLocation>
</comment>
<dbReference type="Pfam" id="PF02351">
    <property type="entry name" value="GDNF"/>
    <property type="match status" value="2"/>
</dbReference>
<keyword evidence="3" id="KW-1003">Cell membrane</keyword>
<keyword evidence="7" id="KW-0325">Glycoprotein</keyword>
<dbReference type="OrthoDB" id="8735237at2759"/>
<keyword evidence="9" id="KW-0812">Transmembrane</keyword>
<feature type="domain" description="GDNF/GAS1" evidence="11">
    <location>
        <begin position="130"/>
        <end position="205"/>
    </location>
</feature>
<feature type="region of interest" description="Disordered" evidence="8">
    <location>
        <begin position="320"/>
        <end position="366"/>
    </location>
</feature>
<evidence type="ECO:0000256" key="4">
    <source>
        <dbReference type="ARBA" id="ARBA00022729"/>
    </source>
</evidence>
<dbReference type="ZFIN" id="ZDB-GENE-110607-2">
    <property type="gene designation" value="gfral"/>
</dbReference>
<evidence type="ECO:0000256" key="9">
    <source>
        <dbReference type="SAM" id="Phobius"/>
    </source>
</evidence>
<proteinExistence type="inferred from homology"/>
<feature type="compositionally biased region" description="Polar residues" evidence="8">
    <location>
        <begin position="353"/>
        <end position="366"/>
    </location>
</feature>
<dbReference type="InterPro" id="IPR037193">
    <property type="entry name" value="GDNF_alpha"/>
</dbReference>
<dbReference type="RefSeq" id="XP_689825.7">
    <property type="nucleotide sequence ID" value="XM_684733.11"/>
</dbReference>
<dbReference type="SMART" id="SM00907">
    <property type="entry name" value="GDNF"/>
    <property type="match status" value="2"/>
</dbReference>
<dbReference type="AlphaFoldDB" id="A0A8N7UV70"/>
<dbReference type="GO" id="GO:0007169">
    <property type="term" value="P:cell surface receptor protein tyrosine kinase signaling pathway"/>
    <property type="evidence" value="ECO:0007669"/>
    <property type="project" value="UniProtKB-ARBA"/>
</dbReference>
<feature type="transmembrane region" description="Helical" evidence="9">
    <location>
        <begin position="380"/>
        <end position="402"/>
    </location>
</feature>
<evidence type="ECO:0000256" key="10">
    <source>
        <dbReference type="SAM" id="SignalP"/>
    </source>
</evidence>
<sequence>MRATRAAILLASHLLFGLVCIDASRSTDCISHMAACVSPHVCKSQQSTLRQTCQFKDGTCRMTNAERCSGSLQMMLEGSPALRGCVCSLTDPCRTLQQLYSHCQPHWALKNKHLEASDHKAHALHADRPCLEEIAACLGEESCNRPMVPLLQECKASSCNQCTEAIRQFYSALPHSVAETLVFCECGAQDQQCQEMKALIHYGSCVSEQTQTPWTCLEALDSCFEDASCRQVFDGFLSKCFEAEESAFDSTSDWLYLLDPDFFLGEDVECRAAFVETVGSVLHHPCTCAGLHHHHQYKCDELKLIFQDKSLFKRSRRKDSLLHGKPHEPNTQQQPSNEPSPDQQRIDGANLIHGQSNDSSNGQQATNESHVQQKLLSDQLLYLLIYISALMVLVLFIVSLVLHRVRRIHQAAGKPTFEDQQSKSLMMLSSVII</sequence>
<dbReference type="AGR" id="ZFIN:ZDB-GENE-110607-2"/>
<keyword evidence="6" id="KW-0675">Receptor</keyword>
<name>A0A8N7UV70_DANRE</name>
<evidence type="ECO:0000256" key="8">
    <source>
        <dbReference type="SAM" id="MobiDB-lite"/>
    </source>
</evidence>
<evidence type="ECO:0000256" key="5">
    <source>
        <dbReference type="ARBA" id="ARBA00023136"/>
    </source>
</evidence>
<evidence type="ECO:0000313" key="12">
    <source>
        <dbReference type="Proteomes" id="UP000000437"/>
    </source>
</evidence>
<evidence type="ECO:0000256" key="7">
    <source>
        <dbReference type="ARBA" id="ARBA00023180"/>
    </source>
</evidence>
<keyword evidence="4 10" id="KW-0732">Signal</keyword>
<evidence type="ECO:0000256" key="6">
    <source>
        <dbReference type="ARBA" id="ARBA00023170"/>
    </source>
</evidence>
<accession>A0A8N7UV70</accession>
<gene>
    <name evidence="13 14" type="primary">gfral</name>
</gene>
<evidence type="ECO:0000313" key="14">
    <source>
        <dbReference type="ZFIN" id="ZDB-GENE-110607-2"/>
    </source>
</evidence>
<evidence type="ECO:0000313" key="13">
    <source>
        <dbReference type="RefSeq" id="XP_689825.7"/>
    </source>
</evidence>
<dbReference type="GO" id="GO:0007399">
    <property type="term" value="P:nervous system development"/>
    <property type="evidence" value="ECO:0000318"/>
    <property type="project" value="GO_Central"/>
</dbReference>
<reference evidence="13" key="1">
    <citation type="submission" date="2025-08" db="UniProtKB">
        <authorList>
            <consortium name="RefSeq"/>
        </authorList>
    </citation>
    <scope>IDENTIFICATION</scope>
    <source>
        <strain evidence="13">Tuebingen</strain>
        <tissue evidence="13">Fibroblasts and whole tissue</tissue>
    </source>
</reference>